<dbReference type="EMBL" id="JACIEN010000002">
    <property type="protein sequence ID" value="MBB4017048.1"/>
    <property type="molecule type" value="Genomic_DNA"/>
</dbReference>
<name>A0A840C040_9HYPH</name>
<gene>
    <name evidence="1" type="ORF">GGR16_002077</name>
</gene>
<accession>A0A840C040</accession>
<evidence type="ECO:0000313" key="2">
    <source>
        <dbReference type="Proteomes" id="UP000577362"/>
    </source>
</evidence>
<evidence type="ECO:0008006" key="3">
    <source>
        <dbReference type="Google" id="ProtNLM"/>
    </source>
</evidence>
<reference evidence="1 2" key="1">
    <citation type="submission" date="2020-08" db="EMBL/GenBank/DDBJ databases">
        <title>Genomic Encyclopedia of Type Strains, Phase IV (KMG-IV): sequencing the most valuable type-strain genomes for metagenomic binning, comparative biology and taxonomic classification.</title>
        <authorList>
            <person name="Goeker M."/>
        </authorList>
    </citation>
    <scope>NUCLEOTIDE SEQUENCE [LARGE SCALE GENOMIC DNA]</scope>
    <source>
        <strain evidence="1 2">DSM 103737</strain>
    </source>
</reference>
<dbReference type="Pfam" id="PF02924">
    <property type="entry name" value="HDPD"/>
    <property type="match status" value="1"/>
</dbReference>
<sequence>MPAFNERRHPGEILLSEAAGKRSRRGVTVAPSQSFAAGAVLALLAQVESAPVDVSTGSENAGDGTLTLADPPLTTKARRGVYRAIATGATTFSVEDPAGVVIGIAAVGEPFGGELMFVIAAGSTPFEAGDIFEITVGVEYEAAAFDPSATDGRERPGAVALTGVTAGEDETVRIAALVAHCEVNGAALVWPDGISAHQRAVAIGQLRARGIIVR</sequence>
<protein>
    <recommendedName>
        <fullName evidence="3">Head decoration protein</fullName>
    </recommendedName>
</protein>
<proteinExistence type="predicted"/>
<evidence type="ECO:0000313" key="1">
    <source>
        <dbReference type="EMBL" id="MBB4017048.1"/>
    </source>
</evidence>
<dbReference type="AlphaFoldDB" id="A0A840C040"/>
<comment type="caution">
    <text evidence="1">The sequence shown here is derived from an EMBL/GenBank/DDBJ whole genome shotgun (WGS) entry which is preliminary data.</text>
</comment>
<dbReference type="Proteomes" id="UP000577362">
    <property type="component" value="Unassembled WGS sequence"/>
</dbReference>
<dbReference type="InterPro" id="IPR004195">
    <property type="entry name" value="Head_decoration_D"/>
</dbReference>
<organism evidence="1 2">
    <name type="scientific">Chelatococcus caeni</name>
    <dbReference type="NCBI Taxonomy" id="1348468"/>
    <lineage>
        <taxon>Bacteria</taxon>
        <taxon>Pseudomonadati</taxon>
        <taxon>Pseudomonadota</taxon>
        <taxon>Alphaproteobacteria</taxon>
        <taxon>Hyphomicrobiales</taxon>
        <taxon>Chelatococcaceae</taxon>
        <taxon>Chelatococcus</taxon>
    </lineage>
</organism>
<keyword evidence="2" id="KW-1185">Reference proteome</keyword>
<dbReference type="RefSeq" id="WP_183316539.1">
    <property type="nucleotide sequence ID" value="NZ_JACIEN010000002.1"/>
</dbReference>